<evidence type="ECO:0000313" key="2">
    <source>
        <dbReference type="EMBL" id="EIM75241.1"/>
    </source>
</evidence>
<dbReference type="InterPro" id="IPR004360">
    <property type="entry name" value="Glyas_Fos-R_dOase_dom"/>
</dbReference>
<comment type="caution">
    <text evidence="2">The sequence shown here is derived from an EMBL/GenBank/DDBJ whole genome shotgun (WGS) entry which is preliminary data.</text>
</comment>
<dbReference type="STRING" id="1189621.A3SI_13984"/>
<evidence type="ECO:0000313" key="3">
    <source>
        <dbReference type="Proteomes" id="UP000005551"/>
    </source>
</evidence>
<dbReference type="GO" id="GO:0051213">
    <property type="term" value="F:dioxygenase activity"/>
    <property type="evidence" value="ECO:0007669"/>
    <property type="project" value="UniProtKB-KW"/>
</dbReference>
<dbReference type="Gene3D" id="3.10.180.10">
    <property type="entry name" value="2,3-Dihydroxybiphenyl 1,2-Dioxygenase, domain 1"/>
    <property type="match status" value="1"/>
</dbReference>
<gene>
    <name evidence="2" type="ORF">A3SI_13984</name>
</gene>
<proteinExistence type="predicted"/>
<feature type="domain" description="Glyoxalase/fosfomycin resistance/dioxygenase" evidence="1">
    <location>
        <begin position="4"/>
        <end position="43"/>
    </location>
</feature>
<keyword evidence="2" id="KW-0223">Dioxygenase</keyword>
<accession>I5C089</accession>
<dbReference type="AlphaFoldDB" id="I5C089"/>
<reference evidence="2 3" key="1">
    <citation type="submission" date="2012-05" db="EMBL/GenBank/DDBJ databases">
        <title>Genome sequence of Nitritalea halalkaliphila LW7.</title>
        <authorList>
            <person name="Jangir P.K."/>
            <person name="Singh A."/>
            <person name="Shivaji S."/>
            <person name="Sharma R."/>
        </authorList>
    </citation>
    <scope>NUCLEOTIDE SEQUENCE [LARGE SCALE GENOMIC DNA]</scope>
    <source>
        <strain evidence="2 3">LW7</strain>
    </source>
</reference>
<evidence type="ECO:0000259" key="1">
    <source>
        <dbReference type="Pfam" id="PF00903"/>
    </source>
</evidence>
<keyword evidence="3" id="KW-1185">Reference proteome</keyword>
<dbReference type="RefSeq" id="WP_009055985.1">
    <property type="nucleotide sequence ID" value="NZ_AJYA01000031.1"/>
</dbReference>
<sequence>MVKFGYTILYVKDVTKSIEFYEKSFGFERKFITPENVHQIRNACRYVVWKDRKAFTRDMKEIYTAPTLLRMQHGQHSTILLKNGIQNTRMLSKVGGTIGMNSQFSLITRLKSEKLSIPQI</sequence>
<protein>
    <submittedName>
        <fullName evidence="2">Glyoxalase/bleomycin resistance protein/dioxygenase</fullName>
    </submittedName>
</protein>
<dbReference type="SUPFAM" id="SSF54593">
    <property type="entry name" value="Glyoxalase/Bleomycin resistance protein/Dihydroxybiphenyl dioxygenase"/>
    <property type="match status" value="1"/>
</dbReference>
<dbReference type="InterPro" id="IPR029068">
    <property type="entry name" value="Glyas_Bleomycin-R_OHBP_Dase"/>
</dbReference>
<dbReference type="EMBL" id="AJYA01000031">
    <property type="protein sequence ID" value="EIM75241.1"/>
    <property type="molecule type" value="Genomic_DNA"/>
</dbReference>
<name>I5C089_9BACT</name>
<organism evidence="2 3">
    <name type="scientific">Nitritalea halalkaliphila LW7</name>
    <dbReference type="NCBI Taxonomy" id="1189621"/>
    <lineage>
        <taxon>Bacteria</taxon>
        <taxon>Pseudomonadati</taxon>
        <taxon>Bacteroidota</taxon>
        <taxon>Cytophagia</taxon>
        <taxon>Cytophagales</taxon>
        <taxon>Cyclobacteriaceae</taxon>
        <taxon>Nitritalea</taxon>
    </lineage>
</organism>
<dbReference type="Pfam" id="PF00903">
    <property type="entry name" value="Glyoxalase"/>
    <property type="match status" value="1"/>
</dbReference>
<dbReference type="Proteomes" id="UP000005551">
    <property type="component" value="Unassembled WGS sequence"/>
</dbReference>
<keyword evidence="2" id="KW-0560">Oxidoreductase</keyword>